<evidence type="ECO:0000313" key="2">
    <source>
        <dbReference type="EMBL" id="CAH1394259.1"/>
    </source>
</evidence>
<evidence type="ECO:0000313" key="3">
    <source>
        <dbReference type="Proteomes" id="UP001152798"/>
    </source>
</evidence>
<dbReference type="Gene3D" id="3.40.50.1820">
    <property type="entry name" value="alpha/beta hydrolase"/>
    <property type="match status" value="1"/>
</dbReference>
<dbReference type="InterPro" id="IPR029058">
    <property type="entry name" value="AB_hydrolase_fold"/>
</dbReference>
<proteinExistence type="inferred from homology"/>
<evidence type="ECO:0008006" key="4">
    <source>
        <dbReference type="Google" id="ProtNLM"/>
    </source>
</evidence>
<gene>
    <name evidence="2" type="ORF">NEZAVI_LOCUS4790</name>
</gene>
<dbReference type="OrthoDB" id="191979at2759"/>
<comment type="similarity">
    <text evidence="1">Belongs to the NDRG family.</text>
</comment>
<dbReference type="EMBL" id="OV725078">
    <property type="protein sequence ID" value="CAH1394259.1"/>
    <property type="molecule type" value="Genomic_DNA"/>
</dbReference>
<evidence type="ECO:0000256" key="1">
    <source>
        <dbReference type="ARBA" id="ARBA00005598"/>
    </source>
</evidence>
<reference evidence="2" key="1">
    <citation type="submission" date="2022-01" db="EMBL/GenBank/DDBJ databases">
        <authorList>
            <person name="King R."/>
        </authorList>
    </citation>
    <scope>NUCLEOTIDE SEQUENCE</scope>
</reference>
<dbReference type="SUPFAM" id="SSF53474">
    <property type="entry name" value="alpha/beta-Hydrolases"/>
    <property type="match status" value="1"/>
</dbReference>
<organism evidence="2 3">
    <name type="scientific">Nezara viridula</name>
    <name type="common">Southern green stink bug</name>
    <name type="synonym">Cimex viridulus</name>
    <dbReference type="NCBI Taxonomy" id="85310"/>
    <lineage>
        <taxon>Eukaryota</taxon>
        <taxon>Metazoa</taxon>
        <taxon>Ecdysozoa</taxon>
        <taxon>Arthropoda</taxon>
        <taxon>Hexapoda</taxon>
        <taxon>Insecta</taxon>
        <taxon>Pterygota</taxon>
        <taxon>Neoptera</taxon>
        <taxon>Paraneoptera</taxon>
        <taxon>Hemiptera</taxon>
        <taxon>Heteroptera</taxon>
        <taxon>Panheteroptera</taxon>
        <taxon>Pentatomomorpha</taxon>
        <taxon>Pentatomoidea</taxon>
        <taxon>Pentatomidae</taxon>
        <taxon>Pentatominae</taxon>
        <taxon>Nezara</taxon>
    </lineage>
</organism>
<keyword evidence="3" id="KW-1185">Reference proteome</keyword>
<dbReference type="AlphaFoldDB" id="A0A9P0H0A4"/>
<protein>
    <recommendedName>
        <fullName evidence="4">N-myc downstream regulated</fullName>
    </recommendedName>
</protein>
<dbReference type="Proteomes" id="UP001152798">
    <property type="component" value="Chromosome 2"/>
</dbReference>
<dbReference type="Pfam" id="PF03096">
    <property type="entry name" value="Ndr"/>
    <property type="match status" value="1"/>
</dbReference>
<sequence length="363" mass="40815">MSQEKPRSMEDRRRSSISYPVEKKKYLIPTEKSGDITVHVQGDISQQDKRATFLTVHDLGCNHYAIEDFINKPCMNEIKDRSIFIHIDAPGHEDNAEALPESKFPTLQTLGEDLVTVLDFLHVKYVVGLGEGAGANVIARFGIANPSRTLGLILINCTGSSTSVKENFRAKFVNWKGKEGSVSQSASDYLVFHKFGHQLMKEINEDKEKVVDDFLHKLRGSINLQNVKHYVNAFLNRTDLPLKNYKGDVLLITGSKGSYANVVEKLYKELDKKQTTLLRIENAGDVLSDMPGKVAQSILLFCKGQGILTSVTLPGIERQRTFSGCTFDGENRRKFFRGMSMEEYDKPNIRRFSLSPSLSTESK</sequence>
<dbReference type="InterPro" id="IPR004142">
    <property type="entry name" value="NDRG"/>
</dbReference>
<accession>A0A9P0H0A4</accession>
<name>A0A9P0H0A4_NEZVI</name>
<dbReference type="PANTHER" id="PTHR11034">
    <property type="entry name" value="N-MYC DOWNSTREAM REGULATED"/>
    <property type="match status" value="1"/>
</dbReference>